<keyword evidence="5" id="KW-0067">ATP-binding</keyword>
<evidence type="ECO:0000256" key="2">
    <source>
        <dbReference type="ARBA" id="ARBA00023125"/>
    </source>
</evidence>
<dbReference type="Pfam" id="PF00772">
    <property type="entry name" value="DnaB"/>
    <property type="match status" value="2"/>
</dbReference>
<dbReference type="InterPro" id="IPR036185">
    <property type="entry name" value="DNA_heli_DnaB-like_N_sf"/>
</dbReference>
<dbReference type="GO" id="GO:0003678">
    <property type="term" value="F:DNA helicase activity"/>
    <property type="evidence" value="ECO:0007669"/>
    <property type="project" value="InterPro"/>
</dbReference>
<evidence type="ECO:0000256" key="1">
    <source>
        <dbReference type="ARBA" id="ARBA00022705"/>
    </source>
</evidence>
<dbReference type="GO" id="GO:0005829">
    <property type="term" value="C:cytosol"/>
    <property type="evidence" value="ECO:0007669"/>
    <property type="project" value="TreeGrafter"/>
</dbReference>
<evidence type="ECO:0000259" key="4">
    <source>
        <dbReference type="Pfam" id="PF00772"/>
    </source>
</evidence>
<comment type="caution">
    <text evidence="5">The sequence shown here is derived from an EMBL/GenBank/DDBJ whole genome shotgun (WGS) entry which is preliminary data.</text>
</comment>
<proteinExistence type="predicted"/>
<dbReference type="EMBL" id="LMWS01000008">
    <property type="protein sequence ID" value="KUN40383.1"/>
    <property type="molecule type" value="Genomic_DNA"/>
</dbReference>
<dbReference type="Proteomes" id="UP000053271">
    <property type="component" value="Unassembled WGS sequence"/>
</dbReference>
<feature type="domain" description="DNA helicase DnaB-like N-terminal" evidence="4">
    <location>
        <begin position="195"/>
        <end position="277"/>
    </location>
</feature>
<feature type="compositionally biased region" description="Low complexity" evidence="3">
    <location>
        <begin position="338"/>
        <end position="358"/>
    </location>
</feature>
<dbReference type="Gene3D" id="1.10.860.10">
    <property type="entry name" value="DNAb Helicase, Chain A"/>
    <property type="match status" value="2"/>
</dbReference>
<dbReference type="STRING" id="68231.AQJ30_06920"/>
<feature type="region of interest" description="Disordered" evidence="3">
    <location>
        <begin position="335"/>
        <end position="375"/>
    </location>
</feature>
<dbReference type="InterPro" id="IPR007693">
    <property type="entry name" value="DNA_helicase_DnaB-like_N"/>
</dbReference>
<dbReference type="PANTHER" id="PTHR30153">
    <property type="entry name" value="REPLICATIVE DNA HELICASE DNAB"/>
    <property type="match status" value="1"/>
</dbReference>
<reference evidence="5 6" key="1">
    <citation type="submission" date="2015-10" db="EMBL/GenBank/DDBJ databases">
        <title>Draft genome sequence of Streptomyces longwoodensis DSM 41677, type strain for the species Streptomyces longwoodensis.</title>
        <authorList>
            <person name="Ruckert C."/>
            <person name="Winkler A."/>
            <person name="Kalinowski J."/>
            <person name="Kampfer P."/>
            <person name="Glaeser S."/>
        </authorList>
    </citation>
    <scope>NUCLEOTIDE SEQUENCE [LARGE SCALE GENOMIC DNA]</scope>
    <source>
        <strain evidence="5 6">DSM 41677</strain>
    </source>
</reference>
<dbReference type="GO" id="GO:0005524">
    <property type="term" value="F:ATP binding"/>
    <property type="evidence" value="ECO:0007669"/>
    <property type="project" value="InterPro"/>
</dbReference>
<evidence type="ECO:0000313" key="6">
    <source>
        <dbReference type="Proteomes" id="UP000053271"/>
    </source>
</evidence>
<evidence type="ECO:0000313" key="5">
    <source>
        <dbReference type="EMBL" id="KUN40383.1"/>
    </source>
</evidence>
<feature type="domain" description="DNA helicase DnaB-like N-terminal" evidence="4">
    <location>
        <begin position="25"/>
        <end position="122"/>
    </location>
</feature>
<dbReference type="GeneID" id="91424346"/>
<keyword evidence="5" id="KW-0378">Hydrolase</keyword>
<dbReference type="GO" id="GO:0003677">
    <property type="term" value="F:DNA binding"/>
    <property type="evidence" value="ECO:0007669"/>
    <property type="project" value="UniProtKB-KW"/>
</dbReference>
<dbReference type="PANTHER" id="PTHR30153:SF2">
    <property type="entry name" value="REPLICATIVE DNA HELICASE"/>
    <property type="match status" value="1"/>
</dbReference>
<sequence>MPYTTPDPDEEDDVDRVPAPKPVHYAEQALLGALLLEPARLADTGTLAADHFDNHAHANLFTAIRTLPPPDPDDHAKDTAWLNQVLERARPHAPGLNASYLHAVIQFCPQPKHAAAYTRMIRADHARRTLRLHAERLAHTATDPAGPDPAAATLMQADALGRVLDDLAGQFAPHPGSLPRTTHSGDVPRQAGEEELDEERLLLATATAYPANVQQMRWLAAEDFILPLHAALWQSVTALVHRGDMVDPITVLGEAQHRGLLTDSLTPRDLMALVSTPAGSPEYWGEKILQRALLARAHTVADRITAYTDDPANTPHQLITGSRRALADLNALRTRWNRATSPTPASTTSAPARSAPLPRTGPPHRPALSAARTHR</sequence>
<dbReference type="GO" id="GO:0006260">
    <property type="term" value="P:DNA replication"/>
    <property type="evidence" value="ECO:0007669"/>
    <property type="project" value="UniProtKB-KW"/>
</dbReference>
<keyword evidence="5" id="KW-0347">Helicase</keyword>
<evidence type="ECO:0000256" key="3">
    <source>
        <dbReference type="SAM" id="MobiDB-lite"/>
    </source>
</evidence>
<protein>
    <submittedName>
        <fullName evidence="5">Replicative DNA helicase</fullName>
    </submittedName>
</protein>
<organism evidence="5 6">
    <name type="scientific">Streptomyces longwoodensis</name>
    <dbReference type="NCBI Taxonomy" id="68231"/>
    <lineage>
        <taxon>Bacteria</taxon>
        <taxon>Bacillati</taxon>
        <taxon>Actinomycetota</taxon>
        <taxon>Actinomycetes</taxon>
        <taxon>Kitasatosporales</taxon>
        <taxon>Streptomycetaceae</taxon>
        <taxon>Streptomyces</taxon>
    </lineage>
</organism>
<feature type="region of interest" description="Disordered" evidence="3">
    <location>
        <begin position="171"/>
        <end position="194"/>
    </location>
</feature>
<dbReference type="InterPro" id="IPR016136">
    <property type="entry name" value="DNA_helicase_N/primase_C"/>
</dbReference>
<keyword evidence="2" id="KW-0238">DNA-binding</keyword>
<keyword evidence="6" id="KW-1185">Reference proteome</keyword>
<dbReference type="SUPFAM" id="SSF48024">
    <property type="entry name" value="N-terminal domain of DnaB helicase"/>
    <property type="match status" value="2"/>
</dbReference>
<keyword evidence="5" id="KW-0547">Nucleotide-binding</keyword>
<gene>
    <name evidence="5" type="ORF">AQJ30_06920</name>
</gene>
<accession>A0A101R2A9</accession>
<name>A0A101R2A9_9ACTN</name>
<dbReference type="RefSeq" id="WP_067229952.1">
    <property type="nucleotide sequence ID" value="NZ_KQ948550.1"/>
</dbReference>
<keyword evidence="1" id="KW-0235">DNA replication</keyword>
<dbReference type="AlphaFoldDB" id="A0A101R2A9"/>